<proteinExistence type="predicted"/>
<evidence type="ECO:0000259" key="1">
    <source>
        <dbReference type="Pfam" id="PF00501"/>
    </source>
</evidence>
<evidence type="ECO:0000313" key="4">
    <source>
        <dbReference type="Proteomes" id="UP001648503"/>
    </source>
</evidence>
<dbReference type="PANTHER" id="PTHR44394:SF1">
    <property type="entry name" value="BETA-ALANINE-ACTIVATING ENZYME"/>
    <property type="match status" value="1"/>
</dbReference>
<dbReference type="PANTHER" id="PTHR44394">
    <property type="entry name" value="BETA-ALANINE-ACTIVATING ENZYME"/>
    <property type="match status" value="1"/>
</dbReference>
<organism evidence="3 4">
    <name type="scientific">Batrachochytrium salamandrivorans</name>
    <dbReference type="NCBI Taxonomy" id="1357716"/>
    <lineage>
        <taxon>Eukaryota</taxon>
        <taxon>Fungi</taxon>
        <taxon>Fungi incertae sedis</taxon>
        <taxon>Chytridiomycota</taxon>
        <taxon>Chytridiomycota incertae sedis</taxon>
        <taxon>Chytridiomycetes</taxon>
        <taxon>Rhizophydiales</taxon>
        <taxon>Rhizophydiales incertae sedis</taxon>
        <taxon>Batrachochytrium</taxon>
    </lineage>
</organism>
<dbReference type="InterPro" id="IPR011047">
    <property type="entry name" value="Quinoprotein_ADH-like_sf"/>
</dbReference>
<dbReference type="EMBL" id="JAFCIX010000136">
    <property type="protein sequence ID" value="KAH6597637.1"/>
    <property type="molecule type" value="Genomic_DNA"/>
</dbReference>
<evidence type="ECO:0000313" key="3">
    <source>
        <dbReference type="EMBL" id="KAH6597637.1"/>
    </source>
</evidence>
<dbReference type="SMART" id="SM00564">
    <property type="entry name" value="PQQ"/>
    <property type="match status" value="3"/>
</dbReference>
<dbReference type="Pfam" id="PF13570">
    <property type="entry name" value="Beta-prop_ACSF4"/>
    <property type="match status" value="1"/>
</dbReference>
<dbReference type="InterPro" id="IPR000873">
    <property type="entry name" value="AMP-dep_synth/lig_dom"/>
</dbReference>
<dbReference type="SUPFAM" id="SSF50998">
    <property type="entry name" value="Quinoprotein alcohol dehydrogenase-like"/>
    <property type="match status" value="1"/>
</dbReference>
<keyword evidence="4" id="KW-1185">Reference proteome</keyword>
<name>A0ABQ8FGC3_9FUNG</name>
<dbReference type="Pfam" id="PF00501">
    <property type="entry name" value="AMP-binding"/>
    <property type="match status" value="1"/>
</dbReference>
<dbReference type="Proteomes" id="UP001648503">
    <property type="component" value="Unassembled WGS sequence"/>
</dbReference>
<feature type="domain" description="Pyrrolo-quinoline quinone repeat" evidence="2">
    <location>
        <begin position="746"/>
        <end position="1109"/>
    </location>
</feature>
<protein>
    <recommendedName>
        <fullName evidence="5">AMP-dependent synthetase/ligase domain-containing protein</fullName>
    </recommendedName>
</protein>
<dbReference type="InterPro" id="IPR015943">
    <property type="entry name" value="WD40/YVTN_repeat-like_dom_sf"/>
</dbReference>
<dbReference type="Gene3D" id="3.30.300.30">
    <property type="match status" value="1"/>
</dbReference>
<dbReference type="InterPro" id="IPR018391">
    <property type="entry name" value="PQQ_b-propeller_rpt"/>
</dbReference>
<comment type="caution">
    <text evidence="3">The sequence shown here is derived from an EMBL/GenBank/DDBJ whole genome shotgun (WGS) entry which is preliminary data.</text>
</comment>
<gene>
    <name evidence="3" type="ORF">BASA50_004244</name>
</gene>
<dbReference type="InterPro" id="IPR045851">
    <property type="entry name" value="AMP-bd_C_sf"/>
</dbReference>
<dbReference type="InterPro" id="IPR052091">
    <property type="entry name" value="Beta-ala_Activ/Resist"/>
</dbReference>
<dbReference type="Gene3D" id="3.40.50.12780">
    <property type="entry name" value="N-terminal domain of ligase-like"/>
    <property type="match status" value="1"/>
</dbReference>
<feature type="domain" description="AMP-dependent synthetase/ligase" evidence="1">
    <location>
        <begin position="80"/>
        <end position="386"/>
    </location>
</feature>
<reference evidence="3 4" key="1">
    <citation type="submission" date="2021-02" db="EMBL/GenBank/DDBJ databases">
        <title>Variation within the Batrachochytrium salamandrivorans European outbreak.</title>
        <authorList>
            <person name="Kelly M."/>
            <person name="Pasmans F."/>
            <person name="Shea T.P."/>
            <person name="Munoz J.F."/>
            <person name="Carranza S."/>
            <person name="Cuomo C.A."/>
            <person name="Martel A."/>
        </authorList>
    </citation>
    <scope>NUCLEOTIDE SEQUENCE [LARGE SCALE GENOMIC DNA]</scope>
    <source>
        <strain evidence="3 4">AMFP18/2</strain>
    </source>
</reference>
<evidence type="ECO:0000259" key="2">
    <source>
        <dbReference type="Pfam" id="PF13570"/>
    </source>
</evidence>
<dbReference type="SUPFAM" id="SSF56801">
    <property type="entry name" value="Acetyl-CoA synthetase-like"/>
    <property type="match status" value="1"/>
</dbReference>
<dbReference type="Gene3D" id="2.130.10.10">
    <property type="entry name" value="YVTN repeat-like/Quinoprotein amine dehydrogenase"/>
    <property type="match status" value="2"/>
</dbReference>
<dbReference type="InterPro" id="IPR042099">
    <property type="entry name" value="ANL_N_sf"/>
</dbReference>
<dbReference type="InterPro" id="IPR002372">
    <property type="entry name" value="PQQ_rpt_dom"/>
</dbReference>
<accession>A0ABQ8FGC3</accession>
<sequence length="1112" mass="121364">MNGLCASARPPSPCLPIMNASVPSPAIDVISLFNEICIQTPCATAFSISKDEDQMGSSDESPYSQRMLPLLEQPHKVEITTTVTYAQLDTQVASLAAALMRIGVQKGTYVGAALGRGQAVVVLALAIWRLNAVFIPLPSQNVDALHLKQAVTSVPCLRYVVGLQSLLLAAFSGETFECHTIGANISTLVFPQSTDMLGADHEPIYKSKDLAYIIRTSGTTRGRNGGILVRVPRSSISTNILEIRDRLQLQQSSSTAVFILVSAPTFDPFIIEVLLPLTTGGTLAIVPDQVIQSPNHLHEHITKLKITHLMATPSLFFRFSDIQQKSLIMDDSSIAHIILGGEPFPTGLLDLFRYQKQPSASLWNIYGTTECSVWASLTLMDTTNPNYIPQFYHSLDHTVMELRELNDESQNMAVDGGRQYEVYLGGINRVCYLGNESIPQILRPTGDLAVRDETTGGITLLGRKDRQIKRSGYRIQLDSISQTIQNVLGVSQCETIITKGLSNKDCGYQQIISFVKQTTASDTISLLALIKDHLASTLSFYARPDHIFFLDEFPITSHGKINYRELEVLGRHKIAQGDLPRLFDFSGDLCVEIRSTIERHLPLQEDRCQMKSNLHFVSKGGTSLSAVKIARELAMLATQSNMPNANLQTAILGIILNDRLDSAVGQVAVLIRDTQRNCSSSSTKRLIDFLTDCRPSQKLQHTFLSESVLTPDCNTILSWGRACQVSYSHSRLPILSEFNEWKVDFKKCIDASPLIVVADDPSLNKHVLLAIIGSHSGMFGAVDVKLGSLAWCQQLPDRIESTACLWSQSRESTYISPPLAVVGCNNGVLYGVSIADGCVLRKFTTDAQIKSSPVVDRVSGYVLVGSYDHHLYALDFSVQPSSTTSGVLETPMIWKLNLGASISSSPAICEKNRCVFVCTLRGSVCRVDLSGVLVWKRLLSSPQTPIFSSPSITPNGSTIVIGSANGYVYGISADNDQMWSICLNGPIFSSPCIFKVGTHFLACVGSHGNKITVIDLESGTFVHQIDTLSPVFASPSAIESLDAGYMQLAVPSINGTVYVLRVAGGIDTPFLVTHFTLDISGELFSSPVWVNSHSLLQGSRTNFLCLFNIDPT</sequence>
<evidence type="ECO:0008006" key="5">
    <source>
        <dbReference type="Google" id="ProtNLM"/>
    </source>
</evidence>